<name>A0A6J6GG00_9ZZZZ</name>
<proteinExistence type="predicted"/>
<organism evidence="1">
    <name type="scientific">freshwater metagenome</name>
    <dbReference type="NCBI Taxonomy" id="449393"/>
    <lineage>
        <taxon>unclassified sequences</taxon>
        <taxon>metagenomes</taxon>
        <taxon>ecological metagenomes</taxon>
    </lineage>
</organism>
<reference evidence="1" key="1">
    <citation type="submission" date="2020-05" db="EMBL/GenBank/DDBJ databases">
        <authorList>
            <person name="Chiriac C."/>
            <person name="Salcher M."/>
            <person name="Ghai R."/>
            <person name="Kavagutti S V."/>
        </authorList>
    </citation>
    <scope>NUCLEOTIDE SEQUENCE</scope>
</reference>
<gene>
    <name evidence="1" type="ORF">UFOPK1824_00651</name>
</gene>
<accession>A0A6J6GG00</accession>
<protein>
    <submittedName>
        <fullName evidence="1">Unannotated protein</fullName>
    </submittedName>
</protein>
<dbReference type="AlphaFoldDB" id="A0A6J6GG00"/>
<dbReference type="EMBL" id="CAEZUM010000034">
    <property type="protein sequence ID" value="CAB4600271.1"/>
    <property type="molecule type" value="Genomic_DNA"/>
</dbReference>
<evidence type="ECO:0000313" key="1">
    <source>
        <dbReference type="EMBL" id="CAB4600271.1"/>
    </source>
</evidence>
<sequence>MDSAKGTWKFGLASILALCMAPPDETSIRSTPSDLSSFANLTESFISQPPSAQSVAEMRTKSGVVVGIAARTAFVVSIRKRVLFS</sequence>